<feature type="transmembrane region" description="Helical" evidence="2">
    <location>
        <begin position="388"/>
        <end position="408"/>
    </location>
</feature>
<protein>
    <submittedName>
        <fullName evidence="3">Uncharacterized protein</fullName>
    </submittedName>
</protein>
<evidence type="ECO:0000313" key="4">
    <source>
        <dbReference type="Proteomes" id="UP000600101"/>
    </source>
</evidence>
<sequence>MAEPSYAAPPEPPTRVAAWLLLAMSGLVSLSLIGSPGTTDVGLYWLPWMNHIDSLGTGAAYAAAESDYPPLSFVILRFAHHLGQVMDWDALTALKTTIFLVQLLSTGLVLAISGSPMLAAAFSAGVTLNGMGLAYLDLFVAPTLLGAFWALREGRPVLGTLLFGLSALTKWQPLLIAPFLAIHIFGIDSLRPQALLAVVRTPLFRRVALVAAGLALVIFMGFGREPLPALHRATHNAFLSANVPNLAWLEQYLWRTLVEGSAGLGDPATFMANVGRPVIWLHKGLFYLAYAATILMAVRGPKGLAPTILYAITAFLGYVILSTGVHENHLFTPLLLGFLLAALAPSPSNWTIAALLAAMANANLLLFYDLNGRGTDGRLVGIDLSLPMAVLFVAVWVSFMFGAARQFAPAGEEGRGRFGGAPRRHAMARSLR</sequence>
<reference evidence="3" key="1">
    <citation type="submission" date="2020-08" db="EMBL/GenBank/DDBJ databases">
        <authorList>
            <person name="Hu Y."/>
            <person name="Nguyen S.V."/>
            <person name="Li F."/>
            <person name="Fanning S."/>
        </authorList>
    </citation>
    <scope>NUCLEOTIDE SEQUENCE</scope>
    <source>
        <strain evidence="3">SYSU D8009</strain>
    </source>
</reference>
<organism evidence="3 4">
    <name type="scientific">Siccirubricoccus deserti</name>
    <dbReference type="NCBI Taxonomy" id="2013562"/>
    <lineage>
        <taxon>Bacteria</taxon>
        <taxon>Pseudomonadati</taxon>
        <taxon>Pseudomonadota</taxon>
        <taxon>Alphaproteobacteria</taxon>
        <taxon>Acetobacterales</taxon>
        <taxon>Roseomonadaceae</taxon>
        <taxon>Siccirubricoccus</taxon>
    </lineage>
</organism>
<feature type="transmembrane region" description="Helical" evidence="2">
    <location>
        <begin position="304"/>
        <end position="321"/>
    </location>
</feature>
<keyword evidence="2" id="KW-1133">Transmembrane helix</keyword>
<dbReference type="EMBL" id="JACOMF010000003">
    <property type="protein sequence ID" value="MBC4014476.1"/>
    <property type="molecule type" value="Genomic_DNA"/>
</dbReference>
<keyword evidence="2" id="KW-0812">Transmembrane</keyword>
<evidence type="ECO:0000256" key="2">
    <source>
        <dbReference type="SAM" id="Phobius"/>
    </source>
</evidence>
<feature type="transmembrane region" description="Helical" evidence="2">
    <location>
        <begin position="98"/>
        <end position="121"/>
    </location>
</feature>
<proteinExistence type="predicted"/>
<name>A0A9X0QV28_9PROT</name>
<feature type="region of interest" description="Disordered" evidence="1">
    <location>
        <begin position="411"/>
        <end position="432"/>
    </location>
</feature>
<feature type="compositionally biased region" description="Basic residues" evidence="1">
    <location>
        <begin position="422"/>
        <end position="432"/>
    </location>
</feature>
<feature type="transmembrane region" description="Helical" evidence="2">
    <location>
        <begin position="16"/>
        <end position="35"/>
    </location>
</feature>
<keyword evidence="2" id="KW-0472">Membrane</keyword>
<dbReference type="AlphaFoldDB" id="A0A9X0QV28"/>
<feature type="transmembrane region" description="Helical" evidence="2">
    <location>
        <begin position="279"/>
        <end position="297"/>
    </location>
</feature>
<comment type="caution">
    <text evidence="3">The sequence shown here is derived from an EMBL/GenBank/DDBJ whole genome shotgun (WGS) entry which is preliminary data.</text>
</comment>
<evidence type="ECO:0000256" key="1">
    <source>
        <dbReference type="SAM" id="MobiDB-lite"/>
    </source>
</evidence>
<feature type="transmembrane region" description="Helical" evidence="2">
    <location>
        <begin position="203"/>
        <end position="222"/>
    </location>
</feature>
<keyword evidence="4" id="KW-1185">Reference proteome</keyword>
<gene>
    <name evidence="3" type="ORF">H7965_03985</name>
</gene>
<dbReference type="RefSeq" id="WP_186769244.1">
    <property type="nucleotide sequence ID" value="NZ_JACOMF010000003.1"/>
</dbReference>
<dbReference type="Proteomes" id="UP000600101">
    <property type="component" value="Unassembled WGS sequence"/>
</dbReference>
<feature type="transmembrane region" description="Helical" evidence="2">
    <location>
        <begin position="133"/>
        <end position="151"/>
    </location>
</feature>
<accession>A0A9X0QV28</accession>
<feature type="transmembrane region" description="Helical" evidence="2">
    <location>
        <begin position="171"/>
        <end position="191"/>
    </location>
</feature>
<evidence type="ECO:0000313" key="3">
    <source>
        <dbReference type="EMBL" id="MBC4014476.1"/>
    </source>
</evidence>